<dbReference type="AlphaFoldDB" id="A0A4V6IDA7"/>
<feature type="signal peptide" evidence="1">
    <location>
        <begin position="1"/>
        <end position="18"/>
    </location>
</feature>
<feature type="chain" id="PRO_5020879517" evidence="1">
    <location>
        <begin position="19"/>
        <end position="149"/>
    </location>
</feature>
<dbReference type="EMBL" id="LR215974">
    <property type="protein sequence ID" value="VFB02744.1"/>
    <property type="molecule type" value="Genomic_DNA"/>
</dbReference>
<name>A0A4V6IDA7_9FLAO</name>
<evidence type="ECO:0000313" key="2">
    <source>
        <dbReference type="EMBL" id="VFB02744.1"/>
    </source>
</evidence>
<evidence type="ECO:0000313" key="3">
    <source>
        <dbReference type="Proteomes" id="UP000290013"/>
    </source>
</evidence>
<reference evidence="2 3" key="1">
    <citation type="submission" date="2019-02" db="EMBL/GenBank/DDBJ databases">
        <authorList>
            <consortium name="Pathogen Informatics"/>
        </authorList>
    </citation>
    <scope>NUCLEOTIDE SEQUENCE [LARGE SCALE GENOMIC DNA]</scope>
    <source>
        <strain evidence="2 3">3012STDY6944375</strain>
    </source>
</reference>
<organism evidence="2 3">
    <name type="scientific">Chryseobacterium taihuense</name>
    <dbReference type="NCBI Taxonomy" id="1141221"/>
    <lineage>
        <taxon>Bacteria</taxon>
        <taxon>Pseudomonadati</taxon>
        <taxon>Bacteroidota</taxon>
        <taxon>Flavobacteriia</taxon>
        <taxon>Flavobacteriales</taxon>
        <taxon>Weeksellaceae</taxon>
        <taxon>Chryseobacterium group</taxon>
        <taxon>Chryseobacterium</taxon>
    </lineage>
</organism>
<dbReference type="RefSeq" id="WP_130913512.1">
    <property type="nucleotide sequence ID" value="NZ_LR215974.1"/>
</dbReference>
<dbReference type="KEGG" id="ctai:NCTC12078_00724"/>
<protein>
    <submittedName>
        <fullName evidence="2">Uncharacterized protein</fullName>
    </submittedName>
</protein>
<sequence length="149" mass="17228">MKKIISAAVFSVTTFASAQNLDLIRKNYQKAVEDKQVCKEMIFQFEKKNNTGIELAYFGAFQAVWAKHTNNPFEKLNTFNKAKKNIEKAVQQEPDQLETIFIRYSVQKESPAFLGYKNNLKDDKNLLSRNIDNISNPFLKDMIIQILKS</sequence>
<gene>
    <name evidence="2" type="ORF">NCTC12078_00724</name>
</gene>
<accession>A0A4V6IDA7</accession>
<proteinExistence type="predicted"/>
<dbReference type="Proteomes" id="UP000290013">
    <property type="component" value="Chromosome"/>
</dbReference>
<evidence type="ECO:0000256" key="1">
    <source>
        <dbReference type="SAM" id="SignalP"/>
    </source>
</evidence>
<keyword evidence="1" id="KW-0732">Signal</keyword>